<sequence>MSMRRLIIAVAIMLIGFGGTCFGQTIQPDTLTIYGTFPVYGREAEWMEDQLNIWKPNLDYIHRKNDFALEKRGITVLQCHDVRFTHNNKTSKYPDHLFFDLYVKCMPDSCTIYMTNIDVICNHKPGRYIHRMSTYDDALNRSGAWLRKNRVLADSARVYSLSLFHELKGSLERHLNRPLDVQMRRIK</sequence>
<evidence type="ECO:0000313" key="1">
    <source>
        <dbReference type="EMBL" id="DAF98925.1"/>
    </source>
</evidence>
<reference evidence="1" key="1">
    <citation type="journal article" date="2021" name="Proc. Natl. Acad. Sci. U.S.A.">
        <title>A Catalog of Tens of Thousands of Viruses from Human Metagenomes Reveals Hidden Associations with Chronic Diseases.</title>
        <authorList>
            <person name="Tisza M.J."/>
            <person name="Buck C.B."/>
        </authorList>
    </citation>
    <scope>NUCLEOTIDE SEQUENCE</scope>
    <source>
        <strain evidence="1">CtzO58</strain>
    </source>
</reference>
<protein>
    <submittedName>
        <fullName evidence="1">Uncharacterized protein</fullName>
    </submittedName>
</protein>
<name>A0A8S5UWS2_9CAUD</name>
<dbReference type="EMBL" id="BK016157">
    <property type="protein sequence ID" value="DAF98925.1"/>
    <property type="molecule type" value="Genomic_DNA"/>
</dbReference>
<accession>A0A8S5UWS2</accession>
<proteinExistence type="predicted"/>
<organism evidence="1">
    <name type="scientific">Siphoviridae sp. ctzO58</name>
    <dbReference type="NCBI Taxonomy" id="2825748"/>
    <lineage>
        <taxon>Viruses</taxon>
        <taxon>Duplodnaviria</taxon>
        <taxon>Heunggongvirae</taxon>
        <taxon>Uroviricota</taxon>
        <taxon>Caudoviricetes</taxon>
    </lineage>
</organism>